<dbReference type="Pfam" id="PF06276">
    <property type="entry name" value="FhuF"/>
    <property type="match status" value="1"/>
</dbReference>
<dbReference type="Proteomes" id="UP000193100">
    <property type="component" value="Chromosome"/>
</dbReference>
<dbReference type="EMBL" id="CP020931">
    <property type="protein sequence ID" value="ARM85254.1"/>
    <property type="molecule type" value="Genomic_DNA"/>
</dbReference>
<evidence type="ECO:0000256" key="1">
    <source>
        <dbReference type="SAM" id="MobiDB-lite"/>
    </source>
</evidence>
<dbReference type="InterPro" id="IPR008090">
    <property type="entry name" value="Fe_iron_reduct"/>
</dbReference>
<dbReference type="GO" id="GO:0051537">
    <property type="term" value="F:2 iron, 2 sulfur cluster binding"/>
    <property type="evidence" value="ECO:0007669"/>
    <property type="project" value="InterPro"/>
</dbReference>
<evidence type="ECO:0000313" key="4">
    <source>
        <dbReference type="Proteomes" id="UP000193100"/>
    </source>
</evidence>
<feature type="domain" description="Aerobactin siderophore biosynthesis IucA/IucC-like C-terminal" evidence="2">
    <location>
        <begin position="63"/>
        <end position="210"/>
    </location>
</feature>
<organism evidence="3 4">
    <name type="scientific">Marinobacter salarius</name>
    <dbReference type="NCBI Taxonomy" id="1420917"/>
    <lineage>
        <taxon>Bacteria</taxon>
        <taxon>Pseudomonadati</taxon>
        <taxon>Pseudomonadota</taxon>
        <taxon>Gammaproteobacteria</taxon>
        <taxon>Pseudomonadales</taxon>
        <taxon>Marinobacteraceae</taxon>
        <taxon>Marinobacter</taxon>
    </lineage>
</organism>
<sequence>MTIRALAPLFVGDFEHYRDILVLPDDPRPAIPVRELITTDGLAWLLEHYRRFQPGDDRRALVSQWSRTYFVKLIVPTVAANMVLGHELPVALDKLEVILGDDGLPEAFRLPHEGQPFASKPEGPFERFKELLDGNFEPLIEGWNQQVKLSRKVLWNNAANYVEWLVHAMAGLGLPAEMLADGKQLIESERRPDGGKNPMFSPVRYVERSSGPSPLRQRRQCCIRYRLPELALCENCPHIDKPPKGARLPESLVEQA</sequence>
<dbReference type="NCBIfam" id="TIGR03951">
    <property type="entry name" value="Fe_III_red_FhuF"/>
    <property type="match status" value="1"/>
</dbReference>
<accession>A0A1W6KCT9</accession>
<evidence type="ECO:0000259" key="2">
    <source>
        <dbReference type="Pfam" id="PF06276"/>
    </source>
</evidence>
<gene>
    <name evidence="3" type="primary">fhuF</name>
    <name evidence="3" type="ORF">MARSALSMR5_03212</name>
</gene>
<reference evidence="3 4" key="1">
    <citation type="submission" date="2017-04" db="EMBL/GenBank/DDBJ databases">
        <title>Genome Sequence of Marinobacter salarius strain SMR5 Isolated from a culture of the Diatom Skeletonema marinoi.</title>
        <authorList>
            <person name="Topel M."/>
            <person name="Pinder M.I.M."/>
            <person name="Johansson O.N."/>
            <person name="Kourtchenko O."/>
            <person name="Godhe A."/>
            <person name="Clarke A.K."/>
        </authorList>
    </citation>
    <scope>NUCLEOTIDE SEQUENCE [LARGE SCALE GENOMIC DNA]</scope>
    <source>
        <strain evidence="3 4">SMR5</strain>
    </source>
</reference>
<dbReference type="InterPro" id="IPR022770">
    <property type="entry name" value="IucA/IucC-like_C"/>
</dbReference>
<protein>
    <submittedName>
        <fullName evidence="3">Ferric iron reductase protein FhuF</fullName>
    </submittedName>
</protein>
<dbReference type="RefSeq" id="WP_085681515.1">
    <property type="nucleotide sequence ID" value="NZ_CP020931.1"/>
</dbReference>
<dbReference type="GO" id="GO:0003824">
    <property type="term" value="F:catalytic activity"/>
    <property type="evidence" value="ECO:0007669"/>
    <property type="project" value="UniProtKB-ARBA"/>
</dbReference>
<evidence type="ECO:0000313" key="3">
    <source>
        <dbReference type="EMBL" id="ARM85254.1"/>
    </source>
</evidence>
<dbReference type="GeneID" id="77257138"/>
<proteinExistence type="predicted"/>
<name>A0A1W6KCT9_9GAMM</name>
<dbReference type="AlphaFoldDB" id="A0A1W6KCT9"/>
<feature type="region of interest" description="Disordered" evidence="1">
    <location>
        <begin position="187"/>
        <end position="213"/>
    </location>
</feature>